<evidence type="ECO:0000313" key="1">
    <source>
        <dbReference type="EMBL" id="SHG05205.1"/>
    </source>
</evidence>
<evidence type="ECO:0000313" key="2">
    <source>
        <dbReference type="Proteomes" id="UP000184036"/>
    </source>
</evidence>
<protein>
    <submittedName>
        <fullName evidence="1">Uncharacterized protein</fullName>
    </submittedName>
</protein>
<dbReference type="AlphaFoldDB" id="A0A1M5GN98"/>
<sequence length="96" mass="11581">MRVINVIYFVGFFKSRKVIYLVTIRPALRCISSLRFEDATSIRANYRDLISGLNLRNKNEFFKNFSKFDDLEAIIFTSIRKYFVYLNSEIFFKKWL</sequence>
<dbReference type="Proteomes" id="UP000184036">
    <property type="component" value="Unassembled WGS sequence"/>
</dbReference>
<dbReference type="EMBL" id="FQWE01000004">
    <property type="protein sequence ID" value="SHG05205.1"/>
    <property type="molecule type" value="Genomic_DNA"/>
</dbReference>
<proteinExistence type="predicted"/>
<reference evidence="2" key="1">
    <citation type="submission" date="2016-11" db="EMBL/GenBank/DDBJ databases">
        <authorList>
            <person name="Varghese N."/>
            <person name="Submissions S."/>
        </authorList>
    </citation>
    <scope>NUCLEOTIDE SEQUENCE [LARGE SCALE GENOMIC DNA]</scope>
    <source>
        <strain evidence="2">DSM 19741</strain>
    </source>
</reference>
<accession>A0A1M5GN98</accession>
<organism evidence="1 2">
    <name type="scientific">Flavobacterium segetis</name>
    <dbReference type="NCBI Taxonomy" id="271157"/>
    <lineage>
        <taxon>Bacteria</taxon>
        <taxon>Pseudomonadati</taxon>
        <taxon>Bacteroidota</taxon>
        <taxon>Flavobacteriia</taxon>
        <taxon>Flavobacteriales</taxon>
        <taxon>Flavobacteriaceae</taxon>
        <taxon>Flavobacterium</taxon>
    </lineage>
</organism>
<name>A0A1M5GN98_9FLAO</name>
<gene>
    <name evidence="1" type="ORF">SAMN05444396_10445</name>
</gene>
<keyword evidence="2" id="KW-1185">Reference proteome</keyword>